<dbReference type="OrthoDB" id="6371723at2759"/>
<reference evidence="3" key="1">
    <citation type="submission" date="2020-11" db="EMBL/GenBank/DDBJ databases">
        <authorList>
            <person name="Tran Van P."/>
        </authorList>
    </citation>
    <scope>NUCLEOTIDE SEQUENCE</scope>
</reference>
<keyword evidence="2" id="KW-0677">Repeat</keyword>
<dbReference type="GO" id="GO:0030036">
    <property type="term" value="P:actin cytoskeleton organization"/>
    <property type="evidence" value="ECO:0007669"/>
    <property type="project" value="InterPro"/>
</dbReference>
<dbReference type="PANTHER" id="PTHR38537:SF8">
    <property type="entry name" value="FILAMIN-A"/>
    <property type="match status" value="1"/>
</dbReference>
<evidence type="ECO:0000313" key="3">
    <source>
        <dbReference type="EMBL" id="CAD7236320.1"/>
    </source>
</evidence>
<dbReference type="InterPro" id="IPR013783">
    <property type="entry name" value="Ig-like_fold"/>
</dbReference>
<dbReference type="SUPFAM" id="SSF81296">
    <property type="entry name" value="E set domains"/>
    <property type="match status" value="2"/>
</dbReference>
<dbReference type="Gene3D" id="2.60.40.10">
    <property type="entry name" value="Immunoglobulins"/>
    <property type="match status" value="2"/>
</dbReference>
<protein>
    <submittedName>
        <fullName evidence="3">Uncharacterized protein</fullName>
    </submittedName>
</protein>
<gene>
    <name evidence="3" type="ORF">CTOB1V02_LOCUS14135</name>
</gene>
<dbReference type="InterPro" id="IPR044801">
    <property type="entry name" value="Filamin"/>
</dbReference>
<dbReference type="PROSITE" id="PS50194">
    <property type="entry name" value="FILAMIN_REPEAT"/>
    <property type="match status" value="2"/>
</dbReference>
<sequence>MDQSGKAISMDQSGKAILMDQSGKAIPMNQSGKVIDCFSIEGPSKCKIDCHDNGDGTADVRYYPTAPGEYAVHVLCDKEDIPKSPFMAAVVPKKDFHPDKVICSGPGLEKNGVISNRPTEFTVDTRPAGLTKAPLDVKVMDEEYNTVDVHVKENADGTHKCFYTPKAGNK</sequence>
<dbReference type="Pfam" id="PF00630">
    <property type="entry name" value="Filamin"/>
    <property type="match status" value="2"/>
</dbReference>
<proteinExistence type="inferred from homology"/>
<organism evidence="3">
    <name type="scientific">Cyprideis torosa</name>
    <dbReference type="NCBI Taxonomy" id="163714"/>
    <lineage>
        <taxon>Eukaryota</taxon>
        <taxon>Metazoa</taxon>
        <taxon>Ecdysozoa</taxon>
        <taxon>Arthropoda</taxon>
        <taxon>Crustacea</taxon>
        <taxon>Oligostraca</taxon>
        <taxon>Ostracoda</taxon>
        <taxon>Podocopa</taxon>
        <taxon>Podocopida</taxon>
        <taxon>Cytherocopina</taxon>
        <taxon>Cytheroidea</taxon>
        <taxon>Cytherideidae</taxon>
        <taxon>Cyprideis</taxon>
    </lineage>
</organism>
<dbReference type="SMART" id="SM00557">
    <property type="entry name" value="IG_FLMN"/>
    <property type="match status" value="2"/>
</dbReference>
<dbReference type="AlphaFoldDB" id="A0A7R8ZTV8"/>
<dbReference type="PANTHER" id="PTHR38537">
    <property type="entry name" value="JITTERBUG, ISOFORM N"/>
    <property type="match status" value="1"/>
</dbReference>
<dbReference type="InterPro" id="IPR001298">
    <property type="entry name" value="Filamin/ABP280_rpt"/>
</dbReference>
<dbReference type="GO" id="GO:0051015">
    <property type="term" value="F:actin filament binding"/>
    <property type="evidence" value="ECO:0007669"/>
    <property type="project" value="InterPro"/>
</dbReference>
<comment type="similarity">
    <text evidence="1">Belongs to the filamin family.</text>
</comment>
<feature type="non-terminal residue" evidence="3">
    <location>
        <position position="1"/>
    </location>
</feature>
<dbReference type="InterPro" id="IPR017868">
    <property type="entry name" value="Filamin/ABP280_repeat-like"/>
</dbReference>
<evidence type="ECO:0000256" key="2">
    <source>
        <dbReference type="ARBA" id="ARBA00022737"/>
    </source>
</evidence>
<evidence type="ECO:0000256" key="1">
    <source>
        <dbReference type="ARBA" id="ARBA00009238"/>
    </source>
</evidence>
<dbReference type="EMBL" id="OB678165">
    <property type="protein sequence ID" value="CAD7236320.1"/>
    <property type="molecule type" value="Genomic_DNA"/>
</dbReference>
<dbReference type="InterPro" id="IPR014756">
    <property type="entry name" value="Ig_E-set"/>
</dbReference>
<name>A0A7R8ZTV8_9CRUS</name>
<accession>A0A7R8ZTV8</accession>